<protein>
    <submittedName>
        <fullName evidence="1">Uncharacterized protein</fullName>
    </submittedName>
</protein>
<dbReference type="HOGENOM" id="CLU_1408540_0_0_1"/>
<evidence type="ECO:0000313" key="2">
    <source>
        <dbReference type="Proteomes" id="UP000008177"/>
    </source>
</evidence>
<dbReference type="InParanoid" id="G2Y5B8"/>
<sequence length="193" mass="21726">MKSISLLRWQDTSTISIGRSLLPYLESVDEASNISTTFKIASATRKTLAYGGKDVIIRGKQNRIQELISNSFQNFDLKIMIMYPGDHMLLENIMLKKYFIPKSTPASTIEFKDQGSTAQAIPAIEVLSEKIDIPRSTPAKINNSQTVKMSNEIILLREGRGLWTLRTSKLCSVVPSLRVSASIHAKIHYRRNQ</sequence>
<accession>G2Y5B8</accession>
<organism evidence="1 2">
    <name type="scientific">Botryotinia fuckeliana (strain T4)</name>
    <name type="common">Noble rot fungus</name>
    <name type="synonym">Botrytis cinerea</name>
    <dbReference type="NCBI Taxonomy" id="999810"/>
    <lineage>
        <taxon>Eukaryota</taxon>
        <taxon>Fungi</taxon>
        <taxon>Dikarya</taxon>
        <taxon>Ascomycota</taxon>
        <taxon>Pezizomycotina</taxon>
        <taxon>Leotiomycetes</taxon>
        <taxon>Helotiales</taxon>
        <taxon>Sclerotiniaceae</taxon>
        <taxon>Botrytis</taxon>
    </lineage>
</organism>
<name>G2Y5B8_BOTF4</name>
<evidence type="ECO:0000313" key="1">
    <source>
        <dbReference type="EMBL" id="CCD47858.1"/>
    </source>
</evidence>
<dbReference type="EMBL" id="FQ790288">
    <property type="protein sequence ID" value="CCD47858.1"/>
    <property type="molecule type" value="Genomic_DNA"/>
</dbReference>
<gene>
    <name evidence="1" type="ORF">BofuT4_P113620.1</name>
</gene>
<dbReference type="Proteomes" id="UP000008177">
    <property type="component" value="Unplaced contigs"/>
</dbReference>
<reference evidence="2" key="1">
    <citation type="journal article" date="2011" name="PLoS Genet.">
        <title>Genomic analysis of the necrotrophic fungal pathogens Sclerotinia sclerotiorum and Botrytis cinerea.</title>
        <authorList>
            <person name="Amselem J."/>
            <person name="Cuomo C.A."/>
            <person name="van Kan J.A."/>
            <person name="Viaud M."/>
            <person name="Benito E.P."/>
            <person name="Couloux A."/>
            <person name="Coutinho P.M."/>
            <person name="de Vries R.P."/>
            <person name="Dyer P.S."/>
            <person name="Fillinger S."/>
            <person name="Fournier E."/>
            <person name="Gout L."/>
            <person name="Hahn M."/>
            <person name="Kohn L."/>
            <person name="Lapalu N."/>
            <person name="Plummer K.M."/>
            <person name="Pradier J.M."/>
            <person name="Quevillon E."/>
            <person name="Sharon A."/>
            <person name="Simon A."/>
            <person name="ten Have A."/>
            <person name="Tudzynski B."/>
            <person name="Tudzynski P."/>
            <person name="Wincker P."/>
            <person name="Andrew M."/>
            <person name="Anthouard V."/>
            <person name="Beever R.E."/>
            <person name="Beffa R."/>
            <person name="Benoit I."/>
            <person name="Bouzid O."/>
            <person name="Brault B."/>
            <person name="Chen Z."/>
            <person name="Choquer M."/>
            <person name="Collemare J."/>
            <person name="Cotton P."/>
            <person name="Danchin E.G."/>
            <person name="Da Silva C."/>
            <person name="Gautier A."/>
            <person name="Giraud C."/>
            <person name="Giraud T."/>
            <person name="Gonzalez C."/>
            <person name="Grossetete S."/>
            <person name="Guldener U."/>
            <person name="Henrissat B."/>
            <person name="Howlett B.J."/>
            <person name="Kodira C."/>
            <person name="Kretschmer M."/>
            <person name="Lappartient A."/>
            <person name="Leroch M."/>
            <person name="Levis C."/>
            <person name="Mauceli E."/>
            <person name="Neuveglise C."/>
            <person name="Oeser B."/>
            <person name="Pearson M."/>
            <person name="Poulain J."/>
            <person name="Poussereau N."/>
            <person name="Quesneville H."/>
            <person name="Rascle C."/>
            <person name="Schumacher J."/>
            <person name="Segurens B."/>
            <person name="Sexton A."/>
            <person name="Silva E."/>
            <person name="Sirven C."/>
            <person name="Soanes D.M."/>
            <person name="Talbot N.J."/>
            <person name="Templeton M."/>
            <person name="Yandava C."/>
            <person name="Yarden O."/>
            <person name="Zeng Q."/>
            <person name="Rollins J.A."/>
            <person name="Lebrun M.H."/>
            <person name="Dickman M."/>
        </authorList>
    </citation>
    <scope>NUCLEOTIDE SEQUENCE [LARGE SCALE GENOMIC DNA]</scope>
    <source>
        <strain evidence="2">T4</strain>
    </source>
</reference>
<proteinExistence type="predicted"/>
<dbReference type="AlphaFoldDB" id="G2Y5B8"/>